<name>A0A6G8F6E7_KLEPN</name>
<dbReference type="PANTHER" id="PTHR36571">
    <property type="entry name" value="PROTEIN YGIW"/>
    <property type="match status" value="1"/>
</dbReference>
<dbReference type="PANTHER" id="PTHR36571:SF2">
    <property type="entry name" value="PERIPLASMIC PROTEIN"/>
    <property type="match status" value="1"/>
</dbReference>
<keyword evidence="3" id="KW-0614">Plasmid</keyword>
<evidence type="ECO:0000256" key="1">
    <source>
        <dbReference type="ARBA" id="ARBA00022729"/>
    </source>
</evidence>
<dbReference type="Pfam" id="PF04076">
    <property type="entry name" value="BOF"/>
    <property type="match status" value="1"/>
</dbReference>
<feature type="chain" id="PRO_5026106862" evidence="2">
    <location>
        <begin position="20"/>
        <end position="117"/>
    </location>
</feature>
<dbReference type="RefSeq" id="WP_323811450.1">
    <property type="nucleotide sequence ID" value="NZ_MN240794.1"/>
</dbReference>
<sequence>MKLSITPLLCCFLLSPALADDNGGLKNDTAPPPAHALDEGYRGTEDARIMTVEQAKTMHDGATISLRGNLIEDQDGDKFGVLGIFRPKTIKCSGGPAVCGLQRGITFFEIPIWALFE</sequence>
<reference evidence="3" key="1">
    <citation type="submission" date="2019-07" db="EMBL/GenBank/DDBJ databases">
        <authorList>
            <person name="GnanaSoundari P."/>
            <person name="Vijayakumar R."/>
            <person name="Krishnan P."/>
        </authorList>
    </citation>
    <scope>NUCLEOTIDE SEQUENCE</scope>
    <source>
        <strain evidence="3">C105</strain>
        <plasmid evidence="3">pC105-NDM1-IncHI3</plasmid>
    </source>
</reference>
<protein>
    <submittedName>
        <fullName evidence="3">Uncharacterized protein</fullName>
    </submittedName>
</protein>
<evidence type="ECO:0000256" key="2">
    <source>
        <dbReference type="SAM" id="SignalP"/>
    </source>
</evidence>
<dbReference type="AlphaFoldDB" id="A0A6G8F6E7"/>
<keyword evidence="1 2" id="KW-0732">Signal</keyword>
<dbReference type="EMBL" id="MN240794">
    <property type="protein sequence ID" value="QIM11900.1"/>
    <property type="molecule type" value="Genomic_DNA"/>
</dbReference>
<evidence type="ECO:0000313" key="3">
    <source>
        <dbReference type="EMBL" id="QIM11900.1"/>
    </source>
</evidence>
<proteinExistence type="predicted"/>
<accession>A0A6G8F6E7</accession>
<feature type="signal peptide" evidence="2">
    <location>
        <begin position="1"/>
        <end position="19"/>
    </location>
</feature>
<dbReference type="InterPro" id="IPR036700">
    <property type="entry name" value="BOBF_sf"/>
</dbReference>
<geneLocation type="plasmid" evidence="3">
    <name>pC105-NDM1-IncHI3</name>
</geneLocation>
<dbReference type="SUPFAM" id="SSF101756">
    <property type="entry name" value="Hypothetical protein YgiW"/>
    <property type="match status" value="1"/>
</dbReference>
<dbReference type="Gene3D" id="2.40.50.200">
    <property type="entry name" value="Bacterial OB-fold"/>
    <property type="match status" value="1"/>
</dbReference>
<dbReference type="InterPro" id="IPR005220">
    <property type="entry name" value="CarO-like"/>
</dbReference>
<organism evidence="3">
    <name type="scientific">Klebsiella pneumoniae</name>
    <dbReference type="NCBI Taxonomy" id="573"/>
    <lineage>
        <taxon>Bacteria</taxon>
        <taxon>Pseudomonadati</taxon>
        <taxon>Pseudomonadota</taxon>
        <taxon>Gammaproteobacteria</taxon>
        <taxon>Enterobacterales</taxon>
        <taxon>Enterobacteriaceae</taxon>
        <taxon>Klebsiella/Raoultella group</taxon>
        <taxon>Klebsiella</taxon>
        <taxon>Klebsiella pneumoniae complex</taxon>
    </lineage>
</organism>